<evidence type="ECO:0000313" key="4">
    <source>
        <dbReference type="EMBL" id="CAK9101046.1"/>
    </source>
</evidence>
<evidence type="ECO:0000256" key="1">
    <source>
        <dbReference type="ARBA" id="ARBA00009670"/>
    </source>
</evidence>
<evidence type="ECO:0000259" key="3">
    <source>
        <dbReference type="PROSITE" id="PS50011"/>
    </source>
</evidence>
<dbReference type="InterPro" id="IPR000719">
    <property type="entry name" value="Prot_kinase_dom"/>
</dbReference>
<name>A0ABP0RP71_9DINO</name>
<feature type="domain" description="Protein kinase" evidence="3">
    <location>
        <begin position="1151"/>
        <end position="1535"/>
    </location>
</feature>
<feature type="region of interest" description="Disordered" evidence="2">
    <location>
        <begin position="302"/>
        <end position="328"/>
    </location>
</feature>
<dbReference type="InterPro" id="IPR004147">
    <property type="entry name" value="ABC1_dom"/>
</dbReference>
<gene>
    <name evidence="4" type="ORF">CCMP2556_LOCUS47674</name>
</gene>
<dbReference type="Pfam" id="PF03109">
    <property type="entry name" value="ABC1"/>
    <property type="match status" value="1"/>
</dbReference>
<organism evidence="4 5">
    <name type="scientific">Durusdinium trenchii</name>
    <dbReference type="NCBI Taxonomy" id="1381693"/>
    <lineage>
        <taxon>Eukaryota</taxon>
        <taxon>Sar</taxon>
        <taxon>Alveolata</taxon>
        <taxon>Dinophyceae</taxon>
        <taxon>Suessiales</taxon>
        <taxon>Symbiodiniaceae</taxon>
        <taxon>Durusdinium</taxon>
    </lineage>
</organism>
<keyword evidence="5" id="KW-1185">Reference proteome</keyword>
<comment type="caution">
    <text evidence="4">The sequence shown here is derived from an EMBL/GenBank/DDBJ whole genome shotgun (WGS) entry which is preliminary data.</text>
</comment>
<accession>A0ABP0RP71</accession>
<proteinExistence type="inferred from homology"/>
<dbReference type="SUPFAM" id="SSF56112">
    <property type="entry name" value="Protein kinase-like (PK-like)"/>
    <property type="match status" value="1"/>
</dbReference>
<dbReference type="EMBL" id="CAXAMN010026162">
    <property type="protein sequence ID" value="CAK9101046.1"/>
    <property type="molecule type" value="Genomic_DNA"/>
</dbReference>
<protein>
    <recommendedName>
        <fullName evidence="3">Protein kinase domain-containing protein</fullName>
    </recommendedName>
</protein>
<sequence length="1660" mass="184820">MYCSLVIHAAIARGDQPSYDAVRGPVTPATGRCRDVHQLARPEQIRSIPVTISRASHALSAMDTAFVAARAAQSTRSSPELTAAFRAEQPGRGRAGFEDPTLAAAGFAGLLSALRAVRALPRRARRQLRKKSQVLRFATNVFERSSLEAARLRRRLGAADGGTRERGHLRPAVVEVPFVLGTDRRRWLQRRFSSFSEEKNRQSYVSWGDRSTYEHEVLSRILESIVTVDQLNVSGLQGVELLVRRLQVIREAHRISPTSPDYSSAEHFMGWRYRKGAHGVDRDLAQHVASELKSEAMILKESRKAKEEAQARRRNPGDKKGGGVSPSPACSAVDEFDIFHGRELNDLFREERWRELFPLPHAVSPGSGYGLSSSSRRRKAKVRGLVLESNRVIDSLNEMYAPPSVACDARASEAQRASQHAIYQQLARMPRAQTTCSMREAVQELLQCDSSYGQEDFVSTVRPYDRELVSLLDTGDSPIALDQVLDDHGRQVLGDPQRSMLLSEDEWGQVLEEGDLVRPYMDERTGTSIWQQLIVMQKAGGLSIDRVVVESKAPPDLSDKEVILIPYADNLNVAGVDELRVQEVKDKIVRRLREIGFRVHEELEACPIGQSLGFLVDGQKGIVTPIPERLQKVRLALNWLARLHSVPCPQKKRGKVKMTHFDKKPAEKAKTRAHVVAQRTDPPRFKGQTNLERLAVSEAVARDYTRRIEDLKRFSKMQKLPLKGPKKLDEACTRYLNDIFEQGVEFHEGSKFVAAVKDAFPDYGPKGMPGECLAIQKVDLVKPMPKQEFHTLHLHPAERHEASKVGISEESIQLDAMQVPGLGLALDRLQTPGPFLFDLGYTEMVSAWKQALVDVGLEHNHAVLHQLRHSGPSFDRCHRLRSLMEIKARGRWAADASLRRYEQHGRLNQEYHRLPQAMAAQGFTAIAYDIDYGVGCRCQHSGKRHVTLSGQDESGRWKTHVSQQAALEGLEDVNGVDDDGLPLIYSVERTLGPTVRPPSLHPGVAAGPVVSGYCQVLGCLAAEGGAKDTKPGDLAERWSRFLRISTPFITRFFYSLLNGRLWEDEASLARQELGPTFVKLGQVLSIRPDVLPPKTMKELSRLQDGSRLDRRHDSSGVLIEFCDDIETFSNEEARKVIEKEMGKPLDEIFSTFSEEPIAAASLAQVYRATLRETGEEVAVKVQRPGALNTVSKDLYVLRRLADVVQPLIRRFTADETDEKMGGVDGLGDYIALTETFAEGLYTELDFRNEALNALRMEELLKDSLGEDSLEKIIIPTPLMSLTTRRVMLSQWVNGVKLSTLPQQDGFLLAPALGVKGVRKASAMPRPIGVGSELGVVQDIGFFHGDPHPGNLLKITEGDDAGKLCLLDFGLVAQVPRKDRDIIVSAVVHLGTQNWEALIEDFQELGFLSEDTDKDALVPIMQRVLKPYLKGGGAQAFKNANFQALTQDLLKVNMEVKFSIPPYVSLLARSVATLEGVALQGDPQYQIVAMAYPFVIRRLLKNDSRMSFSALRELLYDPHTRRMRPQRLATMLQASLGVVADAESREGFIDFDSVPKDSAPVSEVVKFLLSENASKLRPLLNAELAYGLDLVLRRTARRLRTTLRDLLVPRVPLVGVRLPQPPLPPLLLPVPRDLEKTGPAAFQSGVDLPLAVVDRNHSTLS</sequence>
<dbReference type="InterPro" id="IPR050154">
    <property type="entry name" value="UbiB_kinase"/>
</dbReference>
<dbReference type="PANTHER" id="PTHR10566:SF121">
    <property type="entry name" value="PROTEIN KINASE DOMAIN-CONTAINING PROTEIN"/>
    <property type="match status" value="1"/>
</dbReference>
<evidence type="ECO:0000313" key="5">
    <source>
        <dbReference type="Proteomes" id="UP001642484"/>
    </source>
</evidence>
<dbReference type="PROSITE" id="PS50011">
    <property type="entry name" value="PROTEIN_KINASE_DOM"/>
    <property type="match status" value="1"/>
</dbReference>
<dbReference type="Proteomes" id="UP001642484">
    <property type="component" value="Unassembled WGS sequence"/>
</dbReference>
<evidence type="ECO:0000256" key="2">
    <source>
        <dbReference type="SAM" id="MobiDB-lite"/>
    </source>
</evidence>
<dbReference type="InterPro" id="IPR011009">
    <property type="entry name" value="Kinase-like_dom_sf"/>
</dbReference>
<dbReference type="CDD" id="cd05121">
    <property type="entry name" value="ABC1_ADCK3-like"/>
    <property type="match status" value="1"/>
</dbReference>
<reference evidence="4 5" key="1">
    <citation type="submission" date="2024-02" db="EMBL/GenBank/DDBJ databases">
        <authorList>
            <person name="Chen Y."/>
            <person name="Shah S."/>
            <person name="Dougan E. K."/>
            <person name="Thang M."/>
            <person name="Chan C."/>
        </authorList>
    </citation>
    <scope>NUCLEOTIDE SEQUENCE [LARGE SCALE GENOMIC DNA]</scope>
</reference>
<dbReference type="PANTHER" id="PTHR10566">
    <property type="entry name" value="CHAPERONE-ACTIVITY OF BC1 COMPLEX CABC1 -RELATED"/>
    <property type="match status" value="1"/>
</dbReference>
<feature type="compositionally biased region" description="Basic and acidic residues" evidence="2">
    <location>
        <begin position="302"/>
        <end position="321"/>
    </location>
</feature>
<comment type="similarity">
    <text evidence="1">Belongs to the protein kinase superfamily. ADCK protein kinase family.</text>
</comment>